<dbReference type="InterPro" id="IPR002885">
    <property type="entry name" value="PPR_rpt"/>
</dbReference>
<feature type="repeat" description="PPR" evidence="5">
    <location>
        <begin position="374"/>
        <end position="408"/>
    </location>
</feature>
<dbReference type="OrthoDB" id="185373at2759"/>
<dbReference type="Gene3D" id="1.25.40.10">
    <property type="entry name" value="Tetratricopeptide repeat domain"/>
    <property type="match status" value="2"/>
</dbReference>
<feature type="repeat" description="PPR" evidence="5">
    <location>
        <begin position="517"/>
        <end position="547"/>
    </location>
</feature>
<dbReference type="Pfam" id="PF01535">
    <property type="entry name" value="PPR"/>
    <property type="match status" value="1"/>
</dbReference>
<dbReference type="Pfam" id="PF13041">
    <property type="entry name" value="PPR_2"/>
    <property type="match status" value="1"/>
</dbReference>
<evidence type="ECO:0000256" key="4">
    <source>
        <dbReference type="ARBA" id="ARBA00044511"/>
    </source>
</evidence>
<dbReference type="EMBL" id="PJQM01002410">
    <property type="protein sequence ID" value="RCH95601.1"/>
    <property type="molecule type" value="Genomic_DNA"/>
</dbReference>
<dbReference type="PROSITE" id="PS51375">
    <property type="entry name" value="PPR"/>
    <property type="match status" value="4"/>
</dbReference>
<evidence type="ECO:0000313" key="6">
    <source>
        <dbReference type="EMBL" id="RCH95601.1"/>
    </source>
</evidence>
<dbReference type="NCBIfam" id="TIGR00756">
    <property type="entry name" value="PPR"/>
    <property type="match status" value="3"/>
</dbReference>
<dbReference type="STRING" id="4846.A0A367K134"/>
<evidence type="ECO:0000256" key="1">
    <source>
        <dbReference type="ARBA" id="ARBA00006192"/>
    </source>
</evidence>
<proteinExistence type="inferred from homology"/>
<dbReference type="SUPFAM" id="SSF48452">
    <property type="entry name" value="TPR-like"/>
    <property type="match status" value="1"/>
</dbReference>
<sequence>MSHHCIPYRRRSMLITKLYRAVSNYSVDYASEARKSTSSAMRLPRSLTMLNLTNHLSLSELDYAIRTQQADKAWSIFVNLSKQGDTIPLTICCSLYALLVYARSMLSRGRIVENRQYQMNQLLDYVQQHHQHTPELFLPFVQHIDIPLRKEIARLIRFEEPEKAWILFFKTHKEGKERLSRTLCIDLIILIINDTTLNQNQLNHRLRTIALHGAAKSNNDSRNILASDVLRIAHICRQYQRKNLKSAHRLVDEFVLGIPKKKKKNRADALDELIWTILMNKDLLKAQHVFDTVREGLTKEVAINEGVYINLMNAYRRQKDNLRALKLFEQYLESGCQPSLKGFNAILHLFALQKQADRAAFVFTTILSLDIEPDIVTYTEMIRAYARSGDYNKCMFFYNRMLESHLTPNVYTYGALIDASSRQQDIQGVLHWFQTMISNNIKPNEFTISLVLKSLSRQASKHTPQALHWIIQEAFVAGIKPDAVLYTALLKIQAEQLGLESALNVQKEMIAQSVEPNTYTYTTLISICGKYNVPETAQDIFELMKKSKRHQPNTATYTALINAWAKNNKFEQADALIMEFLTICKFDKTGRLWIDDKITQQIRWCWPS</sequence>
<accession>A0A367K134</accession>
<comment type="similarity">
    <text evidence="1">Belongs to the CCM1 family.</text>
</comment>
<feature type="repeat" description="PPR" evidence="5">
    <location>
        <begin position="409"/>
        <end position="443"/>
    </location>
</feature>
<feature type="repeat" description="PPR" evidence="5">
    <location>
        <begin position="304"/>
        <end position="338"/>
    </location>
</feature>
<dbReference type="PANTHER" id="PTHR47447:SF17">
    <property type="entry name" value="OS12G0638900 PROTEIN"/>
    <property type="match status" value="1"/>
</dbReference>
<protein>
    <recommendedName>
        <fullName evidence="8">Pentacotripeptide-repeat region of PRORP domain-containing protein</fullName>
    </recommendedName>
</protein>
<name>A0A367K134_RHIST</name>
<keyword evidence="7" id="KW-1185">Reference proteome</keyword>
<reference evidence="6 7" key="1">
    <citation type="journal article" date="2018" name="G3 (Bethesda)">
        <title>Phylogenetic and Phylogenomic Definition of Rhizopus Species.</title>
        <authorList>
            <person name="Gryganskyi A.P."/>
            <person name="Golan J."/>
            <person name="Dolatabadi S."/>
            <person name="Mondo S."/>
            <person name="Robb S."/>
            <person name="Idnurm A."/>
            <person name="Muszewska A."/>
            <person name="Steczkiewicz K."/>
            <person name="Masonjones S."/>
            <person name="Liao H.L."/>
            <person name="Gajdeczka M.T."/>
            <person name="Anike F."/>
            <person name="Vuek A."/>
            <person name="Anishchenko I.M."/>
            <person name="Voigt K."/>
            <person name="de Hoog G.S."/>
            <person name="Smith M.E."/>
            <person name="Heitman J."/>
            <person name="Vilgalys R."/>
            <person name="Stajich J.E."/>
        </authorList>
    </citation>
    <scope>NUCLEOTIDE SEQUENCE [LARGE SCALE GENOMIC DNA]</scope>
    <source>
        <strain evidence="6 7">LSU 92-RS-03</strain>
    </source>
</reference>
<comment type="caution">
    <text evidence="6">The sequence shown here is derived from an EMBL/GenBank/DDBJ whole genome shotgun (WGS) entry which is preliminary data.</text>
</comment>
<evidence type="ECO:0000256" key="2">
    <source>
        <dbReference type="ARBA" id="ARBA00022737"/>
    </source>
</evidence>
<evidence type="ECO:0008006" key="8">
    <source>
        <dbReference type="Google" id="ProtNLM"/>
    </source>
</evidence>
<keyword evidence="2" id="KW-0677">Repeat</keyword>
<dbReference type="Proteomes" id="UP000253551">
    <property type="component" value="Unassembled WGS sequence"/>
</dbReference>
<comment type="function">
    <text evidence="3">Regulates mitochondrial small subunit maturation by controlling 15S rRNA 5'-end processing. Localizes to the 5' precursor of the 15S rRNA in a position that is subsequently occupied by mS47 in the mature yeast mtSSU. Uses structure and sequence-specific RNA recognition, binding to a single-stranded region of the precursor and specifically recognizing bases -6 to -1. The exchange of Ccm1 for mS47 is coupled to the irreversible removal of precursor rRNA that is accompanied by conformational changes of the mitoribosomal proteins uS5m and mS26. These conformational changes signal completion of 5'-end rRNA processing through protection of the mature 5'-end of the 15S rRNA and stabilization of mS47. The removal of the 5' precursor together with the dissociation of Ccm1 may be catalyzed by the 5'-3' exoribonuclease Pet127. Involved in the specific removal of group I introns in mitochondrial encoded transcripts.</text>
</comment>
<dbReference type="AlphaFoldDB" id="A0A367K134"/>
<dbReference type="InterPro" id="IPR011990">
    <property type="entry name" value="TPR-like_helical_dom_sf"/>
</dbReference>
<dbReference type="PANTHER" id="PTHR47447">
    <property type="entry name" value="OS03G0856100 PROTEIN"/>
    <property type="match status" value="1"/>
</dbReference>
<dbReference type="Pfam" id="PF13812">
    <property type="entry name" value="PPR_3"/>
    <property type="match status" value="2"/>
</dbReference>
<evidence type="ECO:0000256" key="5">
    <source>
        <dbReference type="PROSITE-ProRule" id="PRU00708"/>
    </source>
</evidence>
<gene>
    <name evidence="6" type="ORF">CU098_008075</name>
</gene>
<evidence type="ECO:0000256" key="3">
    <source>
        <dbReference type="ARBA" id="ARBA00044493"/>
    </source>
</evidence>
<comment type="subunit">
    <text evidence="4">Binds to mitochondrial small subunit 15S rRNA.</text>
</comment>
<organism evidence="6 7">
    <name type="scientific">Rhizopus stolonifer</name>
    <name type="common">Rhizopus nigricans</name>
    <dbReference type="NCBI Taxonomy" id="4846"/>
    <lineage>
        <taxon>Eukaryota</taxon>
        <taxon>Fungi</taxon>
        <taxon>Fungi incertae sedis</taxon>
        <taxon>Mucoromycota</taxon>
        <taxon>Mucoromycotina</taxon>
        <taxon>Mucoromycetes</taxon>
        <taxon>Mucorales</taxon>
        <taxon>Mucorineae</taxon>
        <taxon>Rhizopodaceae</taxon>
        <taxon>Rhizopus</taxon>
    </lineage>
</organism>
<evidence type="ECO:0000313" key="7">
    <source>
        <dbReference type="Proteomes" id="UP000253551"/>
    </source>
</evidence>